<protein>
    <submittedName>
        <fullName evidence="1">Uncharacterized protein</fullName>
    </submittedName>
</protein>
<name>A0AB32XB66_MYCFM</name>
<evidence type="ECO:0000313" key="2">
    <source>
        <dbReference type="Proteomes" id="UP000007473"/>
    </source>
</evidence>
<organism evidence="1 2">
    <name type="scientific">Mycoplasmopsis fermentans (strain M64)</name>
    <name type="common">Mycoplasma fermentans</name>
    <dbReference type="NCBI Taxonomy" id="943945"/>
    <lineage>
        <taxon>Bacteria</taxon>
        <taxon>Bacillati</taxon>
        <taxon>Mycoplasmatota</taxon>
        <taxon>Mycoplasmoidales</taxon>
        <taxon>Metamycoplasmataceae</taxon>
        <taxon>Mycoplasmopsis</taxon>
    </lineage>
</organism>
<dbReference type="KEGG" id="mfm:MfeM64YM_0211"/>
<proteinExistence type="predicted"/>
<sequence>MKKFVANFVLNNWGGLSSNPAFSNKYVEFIYQK</sequence>
<dbReference type="AlphaFoldDB" id="A0AB32XB66"/>
<reference evidence="1 2" key="1">
    <citation type="journal article" date="2011" name="J. Bacteriol.">
        <title>Genome sequence of the repetitive-sequence-rich Mycoplasma fermentans strain M64.</title>
        <authorList>
            <person name="Shu H.W."/>
            <person name="Liu T.T."/>
            <person name="Chang H.Y."/>
            <person name="Liu Y.M."/>
            <person name="Wu K.M."/>
            <person name="Shu H.Y."/>
            <person name="Tsai S.F."/>
            <person name="Hsiao K.J."/>
            <person name="Hu W.S."/>
            <person name="Ng W.V."/>
        </authorList>
    </citation>
    <scope>NUCLEOTIDE SEQUENCE [LARGE SCALE GENOMIC DNA]</scope>
    <source>
        <strain evidence="1 2">M64</strain>
    </source>
</reference>
<accession>A0AB32XB66</accession>
<evidence type="ECO:0000313" key="1">
    <source>
        <dbReference type="EMBL" id="ADV34217.1"/>
    </source>
</evidence>
<dbReference type="EMBL" id="CP002458">
    <property type="protein sequence ID" value="ADV34217.1"/>
    <property type="molecule type" value="Genomic_DNA"/>
</dbReference>
<gene>
    <name evidence="1" type="ordered locus">MfeM64YM_0211</name>
</gene>
<dbReference type="Proteomes" id="UP000007473">
    <property type="component" value="Chromosome"/>
</dbReference>